<keyword evidence="2" id="KW-0479">Metal-binding</keyword>
<keyword evidence="3 5" id="KW-0863">Zinc-finger</keyword>
<dbReference type="PROSITE" id="PS50089">
    <property type="entry name" value="ZF_RING_2"/>
    <property type="match status" value="1"/>
</dbReference>
<reference evidence="8 9" key="1">
    <citation type="submission" date="2024-05" db="EMBL/GenBank/DDBJ databases">
        <authorList>
            <person name="Wallberg A."/>
        </authorList>
    </citation>
    <scope>NUCLEOTIDE SEQUENCE [LARGE SCALE GENOMIC DNA]</scope>
</reference>
<comment type="similarity">
    <text evidence="1">Belongs to the IAP family.</text>
</comment>
<organism evidence="8 9">
    <name type="scientific">Meganyctiphanes norvegica</name>
    <name type="common">Northern krill</name>
    <name type="synonym">Thysanopoda norvegica</name>
    <dbReference type="NCBI Taxonomy" id="48144"/>
    <lineage>
        <taxon>Eukaryota</taxon>
        <taxon>Metazoa</taxon>
        <taxon>Ecdysozoa</taxon>
        <taxon>Arthropoda</taxon>
        <taxon>Crustacea</taxon>
        <taxon>Multicrustacea</taxon>
        <taxon>Malacostraca</taxon>
        <taxon>Eumalacostraca</taxon>
        <taxon>Eucarida</taxon>
        <taxon>Euphausiacea</taxon>
        <taxon>Euphausiidae</taxon>
        <taxon>Meganyctiphanes</taxon>
    </lineage>
</organism>
<dbReference type="InterPro" id="IPR050784">
    <property type="entry name" value="IAP"/>
</dbReference>
<evidence type="ECO:0000256" key="1">
    <source>
        <dbReference type="ARBA" id="ARBA00006672"/>
    </source>
</evidence>
<dbReference type="Proteomes" id="UP001497623">
    <property type="component" value="Unassembled WGS sequence"/>
</dbReference>
<dbReference type="Pfam" id="PF13920">
    <property type="entry name" value="zf-C3HC4_3"/>
    <property type="match status" value="1"/>
</dbReference>
<dbReference type="PANTHER" id="PTHR10044">
    <property type="entry name" value="INHIBITOR OF APOPTOSIS"/>
    <property type="match status" value="1"/>
</dbReference>
<dbReference type="FunFam" id="1.10.1170.10:FF:000002">
    <property type="entry name" value="Baculoviral IAP repeat containing 7"/>
    <property type="match status" value="1"/>
</dbReference>
<dbReference type="SUPFAM" id="SSF57924">
    <property type="entry name" value="Inhibitor of apoptosis (IAP) repeat"/>
    <property type="match status" value="1"/>
</dbReference>
<dbReference type="Gene3D" id="3.30.40.10">
    <property type="entry name" value="Zinc/RING finger domain, C3HC4 (zinc finger)"/>
    <property type="match status" value="1"/>
</dbReference>
<name>A0AAV2SZZ7_MEGNR</name>
<accession>A0AAV2SZZ7</accession>
<dbReference type="CDD" id="cd00022">
    <property type="entry name" value="BIR"/>
    <property type="match status" value="1"/>
</dbReference>
<dbReference type="PANTHER" id="PTHR10044:SF139">
    <property type="entry name" value="DEATH-ASSOCIATED INHIBITOR OF APOPTOSIS 2"/>
    <property type="match status" value="1"/>
</dbReference>
<dbReference type="GO" id="GO:0005634">
    <property type="term" value="C:nucleus"/>
    <property type="evidence" value="ECO:0007669"/>
    <property type="project" value="TreeGrafter"/>
</dbReference>
<feature type="non-terminal residue" evidence="8">
    <location>
        <position position="1"/>
    </location>
</feature>
<gene>
    <name evidence="8" type="ORF">MNOR_LOCUS41974</name>
</gene>
<evidence type="ECO:0000256" key="5">
    <source>
        <dbReference type="PROSITE-ProRule" id="PRU00175"/>
    </source>
</evidence>
<evidence type="ECO:0000313" key="9">
    <source>
        <dbReference type="Proteomes" id="UP001497623"/>
    </source>
</evidence>
<dbReference type="SMART" id="SM00238">
    <property type="entry name" value="BIR"/>
    <property type="match status" value="1"/>
</dbReference>
<dbReference type="SMART" id="SM00184">
    <property type="entry name" value="RING"/>
    <property type="match status" value="1"/>
</dbReference>
<evidence type="ECO:0000256" key="4">
    <source>
        <dbReference type="ARBA" id="ARBA00022833"/>
    </source>
</evidence>
<dbReference type="GO" id="GO:0008270">
    <property type="term" value="F:zinc ion binding"/>
    <property type="evidence" value="ECO:0007669"/>
    <property type="project" value="UniProtKB-KW"/>
</dbReference>
<dbReference type="InterPro" id="IPR001370">
    <property type="entry name" value="BIR_rpt"/>
</dbReference>
<evidence type="ECO:0000256" key="6">
    <source>
        <dbReference type="SAM" id="MobiDB-lite"/>
    </source>
</evidence>
<sequence length="199" mass="22058">SRFAKPSIVPDVSELGLAFHTGPMFRNFITEDSRVASFCSWPDTISQKPKALAEAGFFYKNLSDHVMCFHCGGGLRNWRDAADPWTEHAKHYPQCNFVILMDNHKPEKKEPAVPDSQIPAVNDPKHSGGVSTDSLRKISTDSLRKISNDHICKICLDGPLEVVFLPCTHLATCASCATTQSRCPVCRADIQHVVKIKIP</sequence>
<evidence type="ECO:0000256" key="2">
    <source>
        <dbReference type="ARBA" id="ARBA00022723"/>
    </source>
</evidence>
<dbReference type="EMBL" id="CAXKWB010184173">
    <property type="protein sequence ID" value="CAL4254816.1"/>
    <property type="molecule type" value="Genomic_DNA"/>
</dbReference>
<dbReference type="AlphaFoldDB" id="A0AAV2SZZ7"/>
<feature type="domain" description="RING-type" evidence="7">
    <location>
        <begin position="152"/>
        <end position="187"/>
    </location>
</feature>
<keyword evidence="4" id="KW-0862">Zinc</keyword>
<proteinExistence type="inferred from homology"/>
<feature type="region of interest" description="Disordered" evidence="6">
    <location>
        <begin position="107"/>
        <end position="134"/>
    </location>
</feature>
<dbReference type="Pfam" id="PF00653">
    <property type="entry name" value="BIR"/>
    <property type="match status" value="1"/>
</dbReference>
<dbReference type="InterPro" id="IPR001841">
    <property type="entry name" value="Znf_RING"/>
</dbReference>
<protein>
    <recommendedName>
        <fullName evidence="7">RING-type domain-containing protein</fullName>
    </recommendedName>
</protein>
<dbReference type="GO" id="GO:0051726">
    <property type="term" value="P:regulation of cell cycle"/>
    <property type="evidence" value="ECO:0007669"/>
    <property type="project" value="TreeGrafter"/>
</dbReference>
<evidence type="ECO:0000256" key="3">
    <source>
        <dbReference type="ARBA" id="ARBA00022771"/>
    </source>
</evidence>
<dbReference type="Gene3D" id="1.10.1170.10">
    <property type="entry name" value="Inhibitor Of Apoptosis Protein (2mihbC-IAP-1), Chain A"/>
    <property type="match status" value="1"/>
</dbReference>
<dbReference type="InterPro" id="IPR013083">
    <property type="entry name" value="Znf_RING/FYVE/PHD"/>
</dbReference>
<dbReference type="GO" id="GO:0005737">
    <property type="term" value="C:cytoplasm"/>
    <property type="evidence" value="ECO:0007669"/>
    <property type="project" value="TreeGrafter"/>
</dbReference>
<comment type="caution">
    <text evidence="8">The sequence shown here is derived from an EMBL/GenBank/DDBJ whole genome shotgun (WGS) entry which is preliminary data.</text>
</comment>
<evidence type="ECO:0000259" key="7">
    <source>
        <dbReference type="PROSITE" id="PS50089"/>
    </source>
</evidence>
<dbReference type="PROSITE" id="PS01282">
    <property type="entry name" value="BIR_REPEAT_1"/>
    <property type="match status" value="1"/>
</dbReference>
<keyword evidence="9" id="KW-1185">Reference proteome</keyword>
<dbReference type="PROSITE" id="PS50143">
    <property type="entry name" value="BIR_REPEAT_2"/>
    <property type="match status" value="1"/>
</dbReference>
<evidence type="ECO:0000313" key="8">
    <source>
        <dbReference type="EMBL" id="CAL4254816.1"/>
    </source>
</evidence>